<dbReference type="Proteomes" id="UP000092839">
    <property type="component" value="Chromosome"/>
</dbReference>
<accession>A0A1B1UJV2</accession>
<evidence type="ECO:0000313" key="2">
    <source>
        <dbReference type="Proteomes" id="UP000092839"/>
    </source>
</evidence>
<gene>
    <name evidence="1" type="ORF">LMTR13_25905</name>
</gene>
<keyword evidence="2" id="KW-1185">Reference proteome</keyword>
<name>A0A1B1UJV2_9BRAD</name>
<reference evidence="1 2" key="1">
    <citation type="submission" date="2016-07" db="EMBL/GenBank/DDBJ databases">
        <title>Complete genome sequence of Bradyrhizobium icense LMTR 13T, a potential inoculant strain isolated from lima bean (Phaseolus lunatus) in Peru.</title>
        <authorList>
            <person name="Ormeno-Orrillo E."/>
            <person name="Duran D."/>
            <person name="Rogel M.A."/>
            <person name="Rey L."/>
            <person name="Imperial J."/>
            <person name="Ruiz-Argueso T."/>
            <person name="Martinez-Romero E."/>
        </authorList>
    </citation>
    <scope>NUCLEOTIDE SEQUENCE [LARGE SCALE GENOMIC DNA]</scope>
    <source>
        <strain evidence="1 2">LMTR 13</strain>
    </source>
</reference>
<dbReference type="AlphaFoldDB" id="A0A1B1UJV2"/>
<evidence type="ECO:0008006" key="3">
    <source>
        <dbReference type="Google" id="ProtNLM"/>
    </source>
</evidence>
<dbReference type="KEGG" id="bic:LMTR13_25905"/>
<evidence type="ECO:0000313" key="1">
    <source>
        <dbReference type="EMBL" id="ANW03072.1"/>
    </source>
</evidence>
<dbReference type="RefSeq" id="WP_065730261.1">
    <property type="nucleotide sequence ID" value="NZ_CP016428.1"/>
</dbReference>
<proteinExistence type="predicted"/>
<protein>
    <recommendedName>
        <fullName evidence="3">AraC family transcriptional regulator</fullName>
    </recommendedName>
</protein>
<dbReference type="OrthoDB" id="9798709at2"/>
<organism evidence="1 2">
    <name type="scientific">Bradyrhizobium icense</name>
    <dbReference type="NCBI Taxonomy" id="1274631"/>
    <lineage>
        <taxon>Bacteria</taxon>
        <taxon>Pseudomonadati</taxon>
        <taxon>Pseudomonadota</taxon>
        <taxon>Alphaproteobacteria</taxon>
        <taxon>Hyphomicrobiales</taxon>
        <taxon>Nitrobacteraceae</taxon>
        <taxon>Bradyrhizobium</taxon>
    </lineage>
</organism>
<sequence>MCPELDDRLRLALMQAADLLTASPESFTVLFRRGDLWVELFASRWIDTQQPHEQDEIYTVVAGTGVFPPRRGPRAVWPGRLPVRTGTRAARLRDV</sequence>
<dbReference type="EMBL" id="CP016428">
    <property type="protein sequence ID" value="ANW03072.1"/>
    <property type="molecule type" value="Genomic_DNA"/>
</dbReference>